<feature type="non-terminal residue" evidence="2">
    <location>
        <position position="115"/>
    </location>
</feature>
<dbReference type="Pfam" id="PF10321">
    <property type="entry name" value="7TM_GPCR_Srt"/>
    <property type="match status" value="1"/>
</dbReference>
<keyword evidence="4" id="KW-1185">Reference proteome</keyword>
<evidence type="ECO:0000313" key="4">
    <source>
        <dbReference type="Proteomes" id="UP001328107"/>
    </source>
</evidence>
<gene>
    <name evidence="2" type="ORF">PMAYCL1PPCAC_03880</name>
    <name evidence="3" type="ORF">PMAYCL1PPCAC_03883</name>
</gene>
<reference evidence="4" key="1">
    <citation type="submission" date="2022-10" db="EMBL/GenBank/DDBJ databases">
        <title>Genome assembly of Pristionchus species.</title>
        <authorList>
            <person name="Yoshida K."/>
            <person name="Sommer R.J."/>
        </authorList>
    </citation>
    <scope>NUCLEOTIDE SEQUENCE [LARGE SCALE GENOMIC DNA]</scope>
    <source>
        <strain evidence="4">RS5460</strain>
    </source>
</reference>
<keyword evidence="1" id="KW-0812">Transmembrane</keyword>
<evidence type="ECO:0000256" key="1">
    <source>
        <dbReference type="SAM" id="Phobius"/>
    </source>
</evidence>
<feature type="transmembrane region" description="Helical" evidence="1">
    <location>
        <begin position="7"/>
        <end position="31"/>
    </location>
</feature>
<proteinExistence type="predicted"/>
<dbReference type="EMBL" id="BTRK01000001">
    <property type="protein sequence ID" value="GMR33685.1"/>
    <property type="molecule type" value="Genomic_DNA"/>
</dbReference>
<dbReference type="EMBL" id="BTRK01000001">
    <property type="protein sequence ID" value="GMR33688.1"/>
    <property type="molecule type" value="Genomic_DNA"/>
</dbReference>
<protein>
    <recommendedName>
        <fullName evidence="5">G protein-coupled receptor</fullName>
    </recommendedName>
</protein>
<feature type="transmembrane region" description="Helical" evidence="1">
    <location>
        <begin position="37"/>
        <end position="66"/>
    </location>
</feature>
<sequence>LKIMLWLAFIDMIAIMFIYIFFGVLLIEGAVFCSHPWFIWIVGCVGLGTWCGACMGCLLLVIYRLFELMKMSMRFEALTNYLIIFCTCYALYFTLFTPPLLLDSKFNGMFFDPFI</sequence>
<dbReference type="Proteomes" id="UP001328107">
    <property type="component" value="Unassembled WGS sequence"/>
</dbReference>
<evidence type="ECO:0008006" key="5">
    <source>
        <dbReference type="Google" id="ProtNLM"/>
    </source>
</evidence>
<evidence type="ECO:0000313" key="3">
    <source>
        <dbReference type="EMBL" id="GMR33688.1"/>
    </source>
</evidence>
<reference evidence="2" key="2">
    <citation type="submission" date="2023-06" db="EMBL/GenBank/DDBJ databases">
        <title>Genome assembly of Pristionchus species.</title>
        <authorList>
            <person name="Yoshida K."/>
            <person name="Sommer R.J."/>
        </authorList>
    </citation>
    <scope>NUCLEOTIDE SEQUENCE</scope>
    <source>
        <strain evidence="2">RS5460</strain>
    </source>
</reference>
<accession>A0AAN4Z9I3</accession>
<keyword evidence="1" id="KW-0472">Membrane</keyword>
<keyword evidence="1" id="KW-1133">Transmembrane helix</keyword>
<dbReference type="PANTHER" id="PTHR23021:SF11">
    <property type="entry name" value="SERPENTINE RECEPTOR, CLASS T"/>
    <property type="match status" value="1"/>
</dbReference>
<evidence type="ECO:0000313" key="2">
    <source>
        <dbReference type="EMBL" id="GMR33685.1"/>
    </source>
</evidence>
<feature type="non-terminal residue" evidence="2">
    <location>
        <position position="1"/>
    </location>
</feature>
<dbReference type="AlphaFoldDB" id="A0AAN4Z9I3"/>
<name>A0AAN4Z9I3_9BILA</name>
<dbReference type="PANTHER" id="PTHR23021">
    <property type="entry name" value="SERPENTINE RECEPTOR, CLASS T"/>
    <property type="match status" value="1"/>
</dbReference>
<feature type="transmembrane region" description="Helical" evidence="1">
    <location>
        <begin position="78"/>
        <end position="101"/>
    </location>
</feature>
<organism evidence="2 4">
    <name type="scientific">Pristionchus mayeri</name>
    <dbReference type="NCBI Taxonomy" id="1317129"/>
    <lineage>
        <taxon>Eukaryota</taxon>
        <taxon>Metazoa</taxon>
        <taxon>Ecdysozoa</taxon>
        <taxon>Nematoda</taxon>
        <taxon>Chromadorea</taxon>
        <taxon>Rhabditida</taxon>
        <taxon>Rhabditina</taxon>
        <taxon>Diplogasteromorpha</taxon>
        <taxon>Diplogasteroidea</taxon>
        <taxon>Neodiplogasteridae</taxon>
        <taxon>Pristionchus</taxon>
    </lineage>
</organism>
<dbReference type="InterPro" id="IPR019425">
    <property type="entry name" value="7TM_GPCR_serpentine_rcpt_Srt"/>
</dbReference>
<comment type="caution">
    <text evidence="2">The sequence shown here is derived from an EMBL/GenBank/DDBJ whole genome shotgun (WGS) entry which is preliminary data.</text>
</comment>